<dbReference type="SUPFAM" id="SSF81321">
    <property type="entry name" value="Family A G protein-coupled receptor-like"/>
    <property type="match status" value="1"/>
</dbReference>
<accession>A0A9D4RWP7</accession>
<feature type="chain" id="PRO_5038789745" description="G-protein coupled receptors family 1 profile domain-containing protein" evidence="1">
    <location>
        <begin position="22"/>
        <end position="69"/>
    </location>
</feature>
<sequence length="69" mass="7932">MVLLLPFYMLTVLNLLCSTCADDISWPAHIAWGLCYLNSTVNPFLYALCNVNFRRAFCNILTGRFQQLQ</sequence>
<dbReference type="Gene3D" id="1.10.1220.70">
    <property type="match status" value="1"/>
</dbReference>
<organism evidence="2 3">
    <name type="scientific">Dreissena polymorpha</name>
    <name type="common">Zebra mussel</name>
    <name type="synonym">Mytilus polymorpha</name>
    <dbReference type="NCBI Taxonomy" id="45954"/>
    <lineage>
        <taxon>Eukaryota</taxon>
        <taxon>Metazoa</taxon>
        <taxon>Spiralia</taxon>
        <taxon>Lophotrochozoa</taxon>
        <taxon>Mollusca</taxon>
        <taxon>Bivalvia</taxon>
        <taxon>Autobranchia</taxon>
        <taxon>Heteroconchia</taxon>
        <taxon>Euheterodonta</taxon>
        <taxon>Imparidentia</taxon>
        <taxon>Neoheterodontei</taxon>
        <taxon>Myida</taxon>
        <taxon>Dreissenoidea</taxon>
        <taxon>Dreissenidae</taxon>
        <taxon>Dreissena</taxon>
    </lineage>
</organism>
<keyword evidence="1" id="KW-0732">Signal</keyword>
<dbReference type="Proteomes" id="UP000828390">
    <property type="component" value="Unassembled WGS sequence"/>
</dbReference>
<feature type="signal peptide" evidence="1">
    <location>
        <begin position="1"/>
        <end position="21"/>
    </location>
</feature>
<evidence type="ECO:0000313" key="2">
    <source>
        <dbReference type="EMBL" id="KAH3883784.1"/>
    </source>
</evidence>
<dbReference type="EMBL" id="JAIWYP010000001">
    <property type="protein sequence ID" value="KAH3883784.1"/>
    <property type="molecule type" value="Genomic_DNA"/>
</dbReference>
<comment type="caution">
    <text evidence="2">The sequence shown here is derived from an EMBL/GenBank/DDBJ whole genome shotgun (WGS) entry which is preliminary data.</text>
</comment>
<protein>
    <recommendedName>
        <fullName evidence="4">G-protein coupled receptors family 1 profile domain-containing protein</fullName>
    </recommendedName>
</protein>
<keyword evidence="3" id="KW-1185">Reference proteome</keyword>
<evidence type="ECO:0000313" key="3">
    <source>
        <dbReference type="Proteomes" id="UP000828390"/>
    </source>
</evidence>
<evidence type="ECO:0008006" key="4">
    <source>
        <dbReference type="Google" id="ProtNLM"/>
    </source>
</evidence>
<proteinExistence type="predicted"/>
<dbReference type="AlphaFoldDB" id="A0A9D4RWP7"/>
<name>A0A9D4RWP7_DREPO</name>
<evidence type="ECO:0000256" key="1">
    <source>
        <dbReference type="SAM" id="SignalP"/>
    </source>
</evidence>
<reference evidence="2" key="1">
    <citation type="journal article" date="2019" name="bioRxiv">
        <title>The Genome of the Zebra Mussel, Dreissena polymorpha: A Resource for Invasive Species Research.</title>
        <authorList>
            <person name="McCartney M.A."/>
            <person name="Auch B."/>
            <person name="Kono T."/>
            <person name="Mallez S."/>
            <person name="Zhang Y."/>
            <person name="Obille A."/>
            <person name="Becker A."/>
            <person name="Abrahante J.E."/>
            <person name="Garbe J."/>
            <person name="Badalamenti J.P."/>
            <person name="Herman A."/>
            <person name="Mangelson H."/>
            <person name="Liachko I."/>
            <person name="Sullivan S."/>
            <person name="Sone E.D."/>
            <person name="Koren S."/>
            <person name="Silverstein K.A.T."/>
            <person name="Beckman K.B."/>
            <person name="Gohl D.M."/>
        </authorList>
    </citation>
    <scope>NUCLEOTIDE SEQUENCE</scope>
    <source>
        <strain evidence="2">Duluth1</strain>
        <tissue evidence="2">Whole animal</tissue>
    </source>
</reference>
<gene>
    <name evidence="2" type="ORF">DPMN_007752</name>
</gene>
<reference evidence="2" key="2">
    <citation type="submission" date="2020-11" db="EMBL/GenBank/DDBJ databases">
        <authorList>
            <person name="McCartney M.A."/>
            <person name="Auch B."/>
            <person name="Kono T."/>
            <person name="Mallez S."/>
            <person name="Becker A."/>
            <person name="Gohl D.M."/>
            <person name="Silverstein K.A.T."/>
            <person name="Koren S."/>
            <person name="Bechman K.B."/>
            <person name="Herman A."/>
            <person name="Abrahante J.E."/>
            <person name="Garbe J."/>
        </authorList>
    </citation>
    <scope>NUCLEOTIDE SEQUENCE</scope>
    <source>
        <strain evidence="2">Duluth1</strain>
        <tissue evidence="2">Whole animal</tissue>
    </source>
</reference>